<dbReference type="PANTHER" id="PTHR12815">
    <property type="entry name" value="SORTING AND ASSEMBLY MACHINERY SAMM50 PROTEIN FAMILY MEMBER"/>
    <property type="match status" value="1"/>
</dbReference>
<dbReference type="PANTHER" id="PTHR12815:SF18">
    <property type="entry name" value="SORTING AND ASSEMBLY MACHINERY COMPONENT 50 HOMOLOG"/>
    <property type="match status" value="1"/>
</dbReference>
<dbReference type="STRING" id="106004.A0A1Y2EQF9"/>
<name>A0A1Y2EQF9_9BASI</name>
<evidence type="ECO:0000256" key="5">
    <source>
        <dbReference type="ARBA" id="ARBA00023136"/>
    </source>
</evidence>
<reference evidence="8 9" key="1">
    <citation type="submission" date="2016-07" db="EMBL/GenBank/DDBJ databases">
        <title>Pervasive Adenine N6-methylation of Active Genes in Fungi.</title>
        <authorList>
            <consortium name="DOE Joint Genome Institute"/>
            <person name="Mondo S.J."/>
            <person name="Dannebaum R.O."/>
            <person name="Kuo R.C."/>
            <person name="Labutti K."/>
            <person name="Haridas S."/>
            <person name="Kuo A."/>
            <person name="Salamov A."/>
            <person name="Ahrendt S.R."/>
            <person name="Lipzen A."/>
            <person name="Sullivan W."/>
            <person name="Andreopoulos W.B."/>
            <person name="Clum A."/>
            <person name="Lindquist E."/>
            <person name="Daum C."/>
            <person name="Ramamoorthy G.K."/>
            <person name="Gryganskyi A."/>
            <person name="Culley D."/>
            <person name="Magnuson J.K."/>
            <person name="James T.Y."/>
            <person name="O'Malley M.A."/>
            <person name="Stajich J.E."/>
            <person name="Spatafora J.W."/>
            <person name="Visel A."/>
            <person name="Grigoriev I.V."/>
        </authorList>
    </citation>
    <scope>NUCLEOTIDE SEQUENCE [LARGE SCALE GENOMIC DNA]</scope>
    <source>
        <strain evidence="8 9">62-1032</strain>
    </source>
</reference>
<feature type="domain" description="Bacterial surface antigen (D15)" evidence="7">
    <location>
        <begin position="226"/>
        <end position="538"/>
    </location>
</feature>
<dbReference type="InterPro" id="IPR039910">
    <property type="entry name" value="D15-like"/>
</dbReference>
<dbReference type="Pfam" id="PF01103">
    <property type="entry name" value="Omp85"/>
    <property type="match status" value="1"/>
</dbReference>
<sequence length="539" mass="57870">MSTEQSKPSTSRAQEHAARAFAPEDVPVPAPVVQGPFVNTSASDPPQPQVEAVAVEVVLGEKERAEASKWNEERIERRLRGEYERAGRQLSELVHENLDTPLRLNAIRVVGATSTRASFLSSLVAPYLPTLPPASYLSSSPHPEAAPPQTLRSLLSTTRDVSSLFAKFDIFKEIDASLEASPSVLAEAEDVDIVLRVKEASKYFLRTATDIGDGEGSATGTARIRNAFGGAEMLEGNVSFGTRTKNAFQLRLDTPVAGSPVTKADFSIFSAQRDLNYYASCSESTKGARACLRTVSPFGFHEVAYEAILRQIGDVLPAASMSVRDAAGQSVKSSISHTFMRDTRDDPFVATKGSYLKLRQEFAGLGGDAQFIKAESESSVSRAVGAGCTLSLGIRSGFLFPLGGAPSLFADRYHLGGPTSVRMFRPNAMGPKDSGDYIGGDLHWATGLSLTTPFPRKPDWPLKTHLFLNAGRLTRVEQDKSLASSFGNLLTQPSVTAGVGLMYRHSLVRIEANVGVPLAMGRQEGGVKGLQFGLGLSFL</sequence>
<evidence type="ECO:0000256" key="1">
    <source>
        <dbReference type="ARBA" id="ARBA00004374"/>
    </source>
</evidence>
<evidence type="ECO:0000256" key="2">
    <source>
        <dbReference type="ARBA" id="ARBA00010913"/>
    </source>
</evidence>
<proteinExistence type="inferred from homology"/>
<dbReference type="Gene3D" id="2.40.160.50">
    <property type="entry name" value="membrane protein fhac: a member of the omp85/tpsb transporter family"/>
    <property type="match status" value="1"/>
</dbReference>
<dbReference type="OrthoDB" id="1724197at2759"/>
<dbReference type="InterPro" id="IPR000184">
    <property type="entry name" value="Bac_surfAg_D15"/>
</dbReference>
<dbReference type="GO" id="GO:0005741">
    <property type="term" value="C:mitochondrial outer membrane"/>
    <property type="evidence" value="ECO:0007669"/>
    <property type="project" value="UniProtKB-SubCell"/>
</dbReference>
<evidence type="ECO:0000313" key="9">
    <source>
        <dbReference type="Proteomes" id="UP000193467"/>
    </source>
</evidence>
<protein>
    <submittedName>
        <fullName evidence="8">Surface antigen-domain-containing protein</fullName>
    </submittedName>
</protein>
<dbReference type="GO" id="GO:0045040">
    <property type="term" value="P:protein insertion into mitochondrial outer membrane"/>
    <property type="evidence" value="ECO:0007669"/>
    <property type="project" value="TreeGrafter"/>
</dbReference>
<keyword evidence="4" id="KW-0812">Transmembrane</keyword>
<keyword evidence="9" id="KW-1185">Reference proteome</keyword>
<keyword evidence="5" id="KW-0472">Membrane</keyword>
<comment type="subcellular location">
    <subcellularLocation>
        <location evidence="1">Mitochondrion outer membrane</location>
        <topology evidence="1">Multi-pass membrane protein</topology>
    </subcellularLocation>
</comment>
<comment type="similarity">
    <text evidence="2">Belongs to the SAM50/omp85 family.</text>
</comment>
<gene>
    <name evidence="8" type="ORF">BCR35DRAFT_307320</name>
</gene>
<organism evidence="8 9">
    <name type="scientific">Leucosporidium creatinivorum</name>
    <dbReference type="NCBI Taxonomy" id="106004"/>
    <lineage>
        <taxon>Eukaryota</taxon>
        <taxon>Fungi</taxon>
        <taxon>Dikarya</taxon>
        <taxon>Basidiomycota</taxon>
        <taxon>Pucciniomycotina</taxon>
        <taxon>Microbotryomycetes</taxon>
        <taxon>Leucosporidiales</taxon>
        <taxon>Leucosporidium</taxon>
    </lineage>
</organism>
<comment type="caution">
    <text evidence="8">The sequence shown here is derived from an EMBL/GenBank/DDBJ whole genome shotgun (WGS) entry which is preliminary data.</text>
</comment>
<evidence type="ECO:0000256" key="6">
    <source>
        <dbReference type="SAM" id="MobiDB-lite"/>
    </source>
</evidence>
<dbReference type="FunCoup" id="A0A1Y2EQF9">
    <property type="interactions" value="413"/>
</dbReference>
<dbReference type="EMBL" id="MCGR01000048">
    <property type="protein sequence ID" value="ORY73065.1"/>
    <property type="molecule type" value="Genomic_DNA"/>
</dbReference>
<feature type="region of interest" description="Disordered" evidence="6">
    <location>
        <begin position="1"/>
        <end position="27"/>
    </location>
</feature>
<dbReference type="Proteomes" id="UP000193467">
    <property type="component" value="Unassembled WGS sequence"/>
</dbReference>
<evidence type="ECO:0000313" key="8">
    <source>
        <dbReference type="EMBL" id="ORY73065.1"/>
    </source>
</evidence>
<evidence type="ECO:0000256" key="4">
    <source>
        <dbReference type="ARBA" id="ARBA00022692"/>
    </source>
</evidence>
<evidence type="ECO:0000259" key="7">
    <source>
        <dbReference type="Pfam" id="PF01103"/>
    </source>
</evidence>
<dbReference type="AlphaFoldDB" id="A0A1Y2EQF9"/>
<keyword evidence="3" id="KW-1134">Transmembrane beta strand</keyword>
<feature type="compositionally biased region" description="Polar residues" evidence="6">
    <location>
        <begin position="1"/>
        <end position="12"/>
    </location>
</feature>
<accession>A0A1Y2EQF9</accession>
<dbReference type="InParanoid" id="A0A1Y2EQF9"/>
<evidence type="ECO:0000256" key="3">
    <source>
        <dbReference type="ARBA" id="ARBA00022452"/>
    </source>
</evidence>